<keyword evidence="3" id="KW-1003">Cell membrane</keyword>
<accession>A0A7T0G265</accession>
<sequence length="128" mass="13934">MLAISPERKRKFRADLAPLIDVVFLLLIFFMLTFATPGQGLDVSLPNGGGEVSDKLPLEIEIDAQGAIFLGGESVPLERLTERLEDAFQERGDTALSIRASGKTSYDRFAGVFDRARLAGATDFAIVM</sequence>
<comment type="subcellular location">
    <subcellularLocation>
        <location evidence="1">Cell membrane</location>
        <topology evidence="1">Single-pass membrane protein</topology>
    </subcellularLocation>
    <subcellularLocation>
        <location evidence="7">Cell membrane</location>
        <topology evidence="7">Single-pass type II membrane protein</topology>
    </subcellularLocation>
</comment>
<proteinExistence type="inferred from homology"/>
<protein>
    <submittedName>
        <fullName evidence="9">Biopolymer transporter ExbD</fullName>
    </submittedName>
</protein>
<name>A0A7T0G265_9BACT</name>
<dbReference type="InterPro" id="IPR003400">
    <property type="entry name" value="ExbD"/>
</dbReference>
<dbReference type="KEGG" id="nva:G3M78_00835"/>
<evidence type="ECO:0000256" key="2">
    <source>
        <dbReference type="ARBA" id="ARBA00005811"/>
    </source>
</evidence>
<evidence type="ECO:0000313" key="10">
    <source>
        <dbReference type="Proteomes" id="UP000594464"/>
    </source>
</evidence>
<reference evidence="10" key="1">
    <citation type="submission" date="2020-02" db="EMBL/GenBank/DDBJ databases">
        <title>Genomic and physiological characterization of two novel Nitrospinaceae genera.</title>
        <authorList>
            <person name="Mueller A.J."/>
            <person name="Jung M.-Y."/>
            <person name="Strachan C.R."/>
            <person name="Herbold C.W."/>
            <person name="Kirkegaard R.H."/>
            <person name="Daims H."/>
        </authorList>
    </citation>
    <scope>NUCLEOTIDE SEQUENCE [LARGE SCALE GENOMIC DNA]</scope>
</reference>
<dbReference type="PANTHER" id="PTHR30558:SF3">
    <property type="entry name" value="BIOPOLYMER TRANSPORT PROTEIN EXBD-RELATED"/>
    <property type="match status" value="1"/>
</dbReference>
<evidence type="ECO:0000256" key="4">
    <source>
        <dbReference type="ARBA" id="ARBA00022692"/>
    </source>
</evidence>
<dbReference type="Proteomes" id="UP000594464">
    <property type="component" value="Chromosome"/>
</dbReference>
<dbReference type="GO" id="GO:0005886">
    <property type="term" value="C:plasma membrane"/>
    <property type="evidence" value="ECO:0007669"/>
    <property type="project" value="UniProtKB-SubCell"/>
</dbReference>
<evidence type="ECO:0000313" key="9">
    <source>
        <dbReference type="EMBL" id="QPJ64024.1"/>
    </source>
</evidence>
<dbReference type="PANTHER" id="PTHR30558">
    <property type="entry name" value="EXBD MEMBRANE COMPONENT OF PMF-DRIVEN MACROMOLECULE IMPORT SYSTEM"/>
    <property type="match status" value="1"/>
</dbReference>
<dbReference type="Gene3D" id="3.30.420.270">
    <property type="match status" value="1"/>
</dbReference>
<keyword evidence="7" id="KW-0653">Protein transport</keyword>
<evidence type="ECO:0000256" key="5">
    <source>
        <dbReference type="ARBA" id="ARBA00022989"/>
    </source>
</evidence>
<organism evidence="9 10">
    <name type="scientific">Candidatus Nitrohelix vancouverensis</name>
    <dbReference type="NCBI Taxonomy" id="2705534"/>
    <lineage>
        <taxon>Bacteria</taxon>
        <taxon>Pseudomonadati</taxon>
        <taxon>Nitrospinota/Tectimicrobiota group</taxon>
        <taxon>Nitrospinota</taxon>
        <taxon>Nitrospinia</taxon>
        <taxon>Nitrospinales</taxon>
        <taxon>Nitrospinaceae</taxon>
        <taxon>Candidatus Nitrohelix</taxon>
    </lineage>
</organism>
<dbReference type="Pfam" id="PF02472">
    <property type="entry name" value="ExbD"/>
    <property type="match status" value="1"/>
</dbReference>
<dbReference type="GO" id="GO:0022857">
    <property type="term" value="F:transmembrane transporter activity"/>
    <property type="evidence" value="ECO:0007669"/>
    <property type="project" value="InterPro"/>
</dbReference>
<keyword evidence="7" id="KW-0813">Transport</keyword>
<evidence type="ECO:0000256" key="8">
    <source>
        <dbReference type="SAM" id="Phobius"/>
    </source>
</evidence>
<evidence type="ECO:0000256" key="7">
    <source>
        <dbReference type="RuleBase" id="RU003879"/>
    </source>
</evidence>
<dbReference type="GO" id="GO:0015031">
    <property type="term" value="P:protein transport"/>
    <property type="evidence" value="ECO:0007669"/>
    <property type="project" value="UniProtKB-KW"/>
</dbReference>
<keyword evidence="4 7" id="KW-0812">Transmembrane</keyword>
<feature type="transmembrane region" description="Helical" evidence="8">
    <location>
        <begin position="12"/>
        <end position="35"/>
    </location>
</feature>
<evidence type="ECO:0000256" key="6">
    <source>
        <dbReference type="ARBA" id="ARBA00023136"/>
    </source>
</evidence>
<comment type="similarity">
    <text evidence="2 7">Belongs to the ExbD/TolR family.</text>
</comment>
<evidence type="ECO:0000256" key="3">
    <source>
        <dbReference type="ARBA" id="ARBA00022475"/>
    </source>
</evidence>
<keyword evidence="6 8" id="KW-0472">Membrane</keyword>
<dbReference type="AlphaFoldDB" id="A0A7T0G265"/>
<keyword evidence="5 8" id="KW-1133">Transmembrane helix</keyword>
<dbReference type="EMBL" id="CP048620">
    <property type="protein sequence ID" value="QPJ64024.1"/>
    <property type="molecule type" value="Genomic_DNA"/>
</dbReference>
<evidence type="ECO:0000256" key="1">
    <source>
        <dbReference type="ARBA" id="ARBA00004162"/>
    </source>
</evidence>
<gene>
    <name evidence="9" type="ORF">G3M78_00835</name>
</gene>